<dbReference type="InterPro" id="IPR049179">
    <property type="entry name" value="T2SSK_SAM-like_2nd"/>
</dbReference>
<gene>
    <name evidence="13" type="ORF">ESZ26_05675</name>
    <name evidence="14" type="ORF">ESZ27_08365</name>
</gene>
<keyword evidence="6" id="KW-0812">Transmembrane</keyword>
<comment type="subcellular location">
    <subcellularLocation>
        <location evidence="1 10">Cell inner membrane</location>
    </subcellularLocation>
</comment>
<dbReference type="Proteomes" id="UP000321525">
    <property type="component" value="Unassembled WGS sequence"/>
</dbReference>
<evidence type="ECO:0000313" key="15">
    <source>
        <dbReference type="Proteomes" id="UP000321525"/>
    </source>
</evidence>
<evidence type="ECO:0000256" key="4">
    <source>
        <dbReference type="ARBA" id="ARBA00022475"/>
    </source>
</evidence>
<dbReference type="PANTHER" id="PTHR38831">
    <property type="entry name" value="TYPE II SECRETION SYSTEM PROTEIN K"/>
    <property type="match status" value="1"/>
</dbReference>
<keyword evidence="9 10" id="KW-0472">Membrane</keyword>
<name>A0A5C6QFD2_9GAMM</name>
<dbReference type="GO" id="GO:0009306">
    <property type="term" value="P:protein secretion"/>
    <property type="evidence" value="ECO:0007669"/>
    <property type="project" value="InterPro"/>
</dbReference>
<dbReference type="PIRSF" id="PIRSF002786">
    <property type="entry name" value="XcpX"/>
    <property type="match status" value="1"/>
</dbReference>
<dbReference type="InterPro" id="IPR045584">
    <property type="entry name" value="Pilin-like"/>
</dbReference>
<feature type="domain" description="T2SS protein K second SAM-like" evidence="11">
    <location>
        <begin position="227"/>
        <end position="291"/>
    </location>
</feature>
<evidence type="ECO:0000256" key="5">
    <source>
        <dbReference type="ARBA" id="ARBA00022519"/>
    </source>
</evidence>
<evidence type="ECO:0000256" key="6">
    <source>
        <dbReference type="ARBA" id="ARBA00022692"/>
    </source>
</evidence>
<dbReference type="InterPro" id="IPR038072">
    <property type="entry name" value="GspK_central_sf"/>
</dbReference>
<sequence>MSKLTTKKVTGVALITVLLIVALAAVLATQMTARLQLQMQRTNNITLNQQAYWYAMGAEAFAKRILISAFENGKEVTHLEQIWAQGQTSYPVDFGQITGEIFDMQACFNLNALRPDDNAIPTGTQRRAIEEDFQKLIMSLNVEGVSQFEAEYMTDALVDWLDQDSAIASAGGAEDNDYSAKEFPYLPANHYLASITELRLIEHFTVPVINKLKEYACVIPNSNLHKININTIRSDQPELLEIFLHIPIADAENALASREGAGFKTRDEFFNLPEISKHPKITNDQKEQFDVVSHYFKLKSIASFNDSYFALSTLMKVESNNNISVVSRTIGRE</sequence>
<comment type="caution">
    <text evidence="14">The sequence shown here is derived from an EMBL/GenBank/DDBJ whole genome shotgun (WGS) entry which is preliminary data.</text>
</comment>
<dbReference type="Pfam" id="PF21687">
    <property type="entry name" value="T2SSK_1st"/>
    <property type="match status" value="1"/>
</dbReference>
<evidence type="ECO:0000256" key="3">
    <source>
        <dbReference type="ARBA" id="ARBA00022448"/>
    </source>
</evidence>
<reference evidence="14 16" key="1">
    <citation type="submission" date="2019-07" db="EMBL/GenBank/DDBJ databases">
        <title>Genomes of sea-ice associated Colwellia species.</title>
        <authorList>
            <person name="Bowman J.P."/>
        </authorList>
    </citation>
    <scope>NUCLEOTIDE SEQUENCE [LARGE SCALE GENOMIC DNA]</scope>
    <source>
        <strain evidence="13 15">ACAM 607</strain>
        <strain evidence="14 16">IC036</strain>
    </source>
</reference>
<dbReference type="InterPro" id="IPR005628">
    <property type="entry name" value="GspK"/>
</dbReference>
<evidence type="ECO:0000259" key="11">
    <source>
        <dbReference type="Pfam" id="PF03934"/>
    </source>
</evidence>
<evidence type="ECO:0000256" key="7">
    <source>
        <dbReference type="ARBA" id="ARBA00022927"/>
    </source>
</evidence>
<dbReference type="EMBL" id="VOLR01000006">
    <property type="protein sequence ID" value="TWX61309.1"/>
    <property type="molecule type" value="Genomic_DNA"/>
</dbReference>
<evidence type="ECO:0000259" key="12">
    <source>
        <dbReference type="Pfam" id="PF21687"/>
    </source>
</evidence>
<dbReference type="PANTHER" id="PTHR38831:SF1">
    <property type="entry name" value="TYPE II SECRETION SYSTEM PROTEIN K-RELATED"/>
    <property type="match status" value="1"/>
</dbReference>
<dbReference type="SUPFAM" id="SSF54523">
    <property type="entry name" value="Pili subunits"/>
    <property type="match status" value="1"/>
</dbReference>
<dbReference type="Gene3D" id="3.30.1300.30">
    <property type="entry name" value="GSPII I/J protein-like"/>
    <property type="match status" value="1"/>
</dbReference>
<evidence type="ECO:0000313" key="13">
    <source>
        <dbReference type="EMBL" id="TWX61309.1"/>
    </source>
</evidence>
<feature type="domain" description="T2SS protein K first SAM-like" evidence="12">
    <location>
        <begin position="106"/>
        <end position="221"/>
    </location>
</feature>
<protein>
    <recommendedName>
        <fullName evidence="10">Type II secretion system protein K</fullName>
    </recommendedName>
</protein>
<evidence type="ECO:0000256" key="1">
    <source>
        <dbReference type="ARBA" id="ARBA00004533"/>
    </source>
</evidence>
<proteinExistence type="inferred from homology"/>
<comment type="similarity">
    <text evidence="2 10">Belongs to the GSP K family.</text>
</comment>
<dbReference type="GO" id="GO:0005886">
    <property type="term" value="C:plasma membrane"/>
    <property type="evidence" value="ECO:0007669"/>
    <property type="project" value="UniProtKB-SubCell"/>
</dbReference>
<evidence type="ECO:0000256" key="10">
    <source>
        <dbReference type="PIRNR" id="PIRNR002786"/>
    </source>
</evidence>
<dbReference type="Proteomes" id="UP000321917">
    <property type="component" value="Unassembled WGS sequence"/>
</dbReference>
<keyword evidence="4 10" id="KW-1003">Cell membrane</keyword>
<dbReference type="InterPro" id="IPR049031">
    <property type="entry name" value="T2SSK_SAM-like_1st"/>
</dbReference>
<keyword evidence="7" id="KW-0653">Protein transport</keyword>
<dbReference type="OrthoDB" id="9788973at2"/>
<dbReference type="SUPFAM" id="SSF158544">
    <property type="entry name" value="GspK insert domain-like"/>
    <property type="match status" value="2"/>
</dbReference>
<dbReference type="EMBL" id="VOLQ01000012">
    <property type="protein sequence ID" value="TWX67744.1"/>
    <property type="molecule type" value="Genomic_DNA"/>
</dbReference>
<evidence type="ECO:0000313" key="16">
    <source>
        <dbReference type="Proteomes" id="UP000321917"/>
    </source>
</evidence>
<keyword evidence="8" id="KW-1133">Transmembrane helix</keyword>
<dbReference type="AlphaFoldDB" id="A0A5C6QFD2"/>
<evidence type="ECO:0000313" key="14">
    <source>
        <dbReference type="EMBL" id="TWX67744.1"/>
    </source>
</evidence>
<organism evidence="14 16">
    <name type="scientific">Colwellia hornerae</name>
    <dbReference type="NCBI Taxonomy" id="89402"/>
    <lineage>
        <taxon>Bacteria</taxon>
        <taxon>Pseudomonadati</taxon>
        <taxon>Pseudomonadota</taxon>
        <taxon>Gammaproteobacteria</taxon>
        <taxon>Alteromonadales</taxon>
        <taxon>Colwelliaceae</taxon>
        <taxon>Colwellia</taxon>
    </lineage>
</organism>
<keyword evidence="3 10" id="KW-0813">Transport</keyword>
<keyword evidence="5 10" id="KW-0997">Cell inner membrane</keyword>
<evidence type="ECO:0000256" key="8">
    <source>
        <dbReference type="ARBA" id="ARBA00022989"/>
    </source>
</evidence>
<dbReference type="NCBIfam" id="NF037980">
    <property type="entry name" value="T2SS_GspK"/>
    <property type="match status" value="1"/>
</dbReference>
<accession>A0A5C6QFD2</accession>
<dbReference type="Gene3D" id="1.10.40.60">
    <property type="entry name" value="EpsJ-like"/>
    <property type="match status" value="2"/>
</dbReference>
<keyword evidence="15" id="KW-1185">Reference proteome</keyword>
<dbReference type="Pfam" id="PF03934">
    <property type="entry name" value="T2SSK"/>
    <property type="match status" value="1"/>
</dbReference>
<evidence type="ECO:0000256" key="9">
    <source>
        <dbReference type="ARBA" id="ARBA00023136"/>
    </source>
</evidence>
<evidence type="ECO:0000256" key="2">
    <source>
        <dbReference type="ARBA" id="ARBA00007246"/>
    </source>
</evidence>